<accession>A0A2W1JKQ3</accession>
<protein>
    <submittedName>
        <fullName evidence="1">Uncharacterized protein</fullName>
    </submittedName>
</protein>
<dbReference type="EMBL" id="PQWO01000016">
    <property type="protein sequence ID" value="PZD71522.1"/>
    <property type="molecule type" value="Genomic_DNA"/>
</dbReference>
<dbReference type="RefSeq" id="WP_110987942.1">
    <property type="nucleotide sequence ID" value="NZ_CAWNWM010000016.1"/>
</dbReference>
<name>A0A2W1JKQ3_9CYAN</name>
<organism evidence="1 2">
    <name type="scientific">Acaryochloris thomasi RCC1774</name>
    <dbReference type="NCBI Taxonomy" id="1764569"/>
    <lineage>
        <taxon>Bacteria</taxon>
        <taxon>Bacillati</taxon>
        <taxon>Cyanobacteriota</taxon>
        <taxon>Cyanophyceae</taxon>
        <taxon>Acaryochloridales</taxon>
        <taxon>Acaryochloridaceae</taxon>
        <taxon>Acaryochloris</taxon>
        <taxon>Acaryochloris thomasi</taxon>
    </lineage>
</organism>
<keyword evidence="2" id="KW-1185">Reference proteome</keyword>
<dbReference type="Proteomes" id="UP000248857">
    <property type="component" value="Unassembled WGS sequence"/>
</dbReference>
<proteinExistence type="predicted"/>
<dbReference type="AlphaFoldDB" id="A0A2W1JKQ3"/>
<sequence length="139" mass="15509">MASEIEVKQYLAYWMQLGKHLVLQGGQKTVKPGAIIAGDRYSAEFEACWEQARDPNSGDCYLEGAEFTIAQLLTEQWDVIDCGRCTMPSPIPSAGVASSECPCHDLPSWPNNELPHPRLPISNQPRLKDIRQRLVDSKP</sequence>
<reference evidence="1 2" key="1">
    <citation type="journal article" date="2018" name="Sci. Rep.">
        <title>A novel species of the marine cyanobacterium Acaryochloris with a unique pigment content and lifestyle.</title>
        <authorList>
            <person name="Partensky F."/>
            <person name="Six C."/>
            <person name="Ratin M."/>
            <person name="Garczarek L."/>
            <person name="Vaulot D."/>
            <person name="Probert I."/>
            <person name="Calteau A."/>
            <person name="Gourvil P."/>
            <person name="Marie D."/>
            <person name="Grebert T."/>
            <person name="Bouchier C."/>
            <person name="Le Panse S."/>
            <person name="Gachenot M."/>
            <person name="Rodriguez F."/>
            <person name="Garrido J.L."/>
        </authorList>
    </citation>
    <scope>NUCLEOTIDE SEQUENCE [LARGE SCALE GENOMIC DNA]</scope>
    <source>
        <strain evidence="1 2">RCC1774</strain>
    </source>
</reference>
<dbReference type="OrthoDB" id="485097at2"/>
<evidence type="ECO:0000313" key="1">
    <source>
        <dbReference type="EMBL" id="PZD71522.1"/>
    </source>
</evidence>
<evidence type="ECO:0000313" key="2">
    <source>
        <dbReference type="Proteomes" id="UP000248857"/>
    </source>
</evidence>
<comment type="caution">
    <text evidence="1">The sequence shown here is derived from an EMBL/GenBank/DDBJ whole genome shotgun (WGS) entry which is preliminary data.</text>
</comment>
<gene>
    <name evidence="1" type="ORF">C1752_06142</name>
</gene>